<dbReference type="RefSeq" id="WP_344828067.1">
    <property type="nucleotide sequence ID" value="NZ_BAABEZ010000024.1"/>
</dbReference>
<dbReference type="EMBL" id="BAABEZ010000024">
    <property type="protein sequence ID" value="GAA4458243.1"/>
    <property type="molecule type" value="Genomic_DNA"/>
</dbReference>
<organism evidence="2 3">
    <name type="scientific">Rurimicrobium arvi</name>
    <dbReference type="NCBI Taxonomy" id="2049916"/>
    <lineage>
        <taxon>Bacteria</taxon>
        <taxon>Pseudomonadati</taxon>
        <taxon>Bacteroidota</taxon>
        <taxon>Chitinophagia</taxon>
        <taxon>Chitinophagales</taxon>
        <taxon>Chitinophagaceae</taxon>
        <taxon>Rurimicrobium</taxon>
    </lineage>
</organism>
<protein>
    <submittedName>
        <fullName evidence="2">Uncharacterized protein</fullName>
    </submittedName>
</protein>
<evidence type="ECO:0000313" key="2">
    <source>
        <dbReference type="EMBL" id="GAA4458243.1"/>
    </source>
</evidence>
<feature type="signal peptide" evidence="1">
    <location>
        <begin position="1"/>
        <end position="22"/>
    </location>
</feature>
<comment type="caution">
    <text evidence="2">The sequence shown here is derived from an EMBL/GenBank/DDBJ whole genome shotgun (WGS) entry which is preliminary data.</text>
</comment>
<evidence type="ECO:0000313" key="3">
    <source>
        <dbReference type="Proteomes" id="UP001501410"/>
    </source>
</evidence>
<name>A0ABP8MYE9_9BACT</name>
<gene>
    <name evidence="2" type="ORF">GCM10023092_26290</name>
</gene>
<keyword evidence="1" id="KW-0732">Signal</keyword>
<proteinExistence type="predicted"/>
<evidence type="ECO:0000256" key="1">
    <source>
        <dbReference type="SAM" id="SignalP"/>
    </source>
</evidence>
<keyword evidence="3" id="KW-1185">Reference proteome</keyword>
<sequence>MTQRIVRISLLLAGLGAFSVSAQKKVNGKTEVPAQTASKRRYAMANAYLGPSDRSGGLISKRAFDSLVTLGLTAKDSSGQPGRVTEFRVYYKERNLYEDSVGNMYVNVDVMTDLSKSNKLNSYMGSSLTDRTKKGDTAIFDDIIVIFPDSSTARAHEMKFILGK</sequence>
<accession>A0ABP8MYE9</accession>
<reference evidence="3" key="1">
    <citation type="journal article" date="2019" name="Int. J. Syst. Evol. Microbiol.">
        <title>The Global Catalogue of Microorganisms (GCM) 10K type strain sequencing project: providing services to taxonomists for standard genome sequencing and annotation.</title>
        <authorList>
            <consortium name="The Broad Institute Genomics Platform"/>
            <consortium name="The Broad Institute Genome Sequencing Center for Infectious Disease"/>
            <person name="Wu L."/>
            <person name="Ma J."/>
        </authorList>
    </citation>
    <scope>NUCLEOTIDE SEQUENCE [LARGE SCALE GENOMIC DNA]</scope>
    <source>
        <strain evidence="3">JCM 31921</strain>
    </source>
</reference>
<dbReference type="Proteomes" id="UP001501410">
    <property type="component" value="Unassembled WGS sequence"/>
</dbReference>
<feature type="chain" id="PRO_5045040307" evidence="1">
    <location>
        <begin position="23"/>
        <end position="164"/>
    </location>
</feature>